<comment type="catalytic activity">
    <reaction evidence="15">
        <text>[GlcNAc-(1-&gt;4)-Mur2Ac(oyl-L-Ala-gamma-D-Glu-L-Lys-D-Ala-D-Ala)](n)-di-trans,octa-cis-undecaprenyl diphosphate + beta-D-GlcNAc-(1-&gt;4)-Mur2Ac(oyl-L-Ala-gamma-D-Glu-L-Lys-D-Ala-D-Ala)-di-trans,octa-cis-undecaprenyl diphosphate = [GlcNAc-(1-&gt;4)-Mur2Ac(oyl-L-Ala-gamma-D-Glu-L-Lys-D-Ala-D-Ala)](n+1)-di-trans,octa-cis-undecaprenyl diphosphate + di-trans,octa-cis-undecaprenyl diphosphate + H(+)</text>
        <dbReference type="Rhea" id="RHEA:23708"/>
        <dbReference type="Rhea" id="RHEA-COMP:9602"/>
        <dbReference type="Rhea" id="RHEA-COMP:9603"/>
        <dbReference type="ChEBI" id="CHEBI:15378"/>
        <dbReference type="ChEBI" id="CHEBI:58405"/>
        <dbReference type="ChEBI" id="CHEBI:60033"/>
        <dbReference type="ChEBI" id="CHEBI:78435"/>
        <dbReference type="EC" id="2.4.99.28"/>
    </reaction>
</comment>
<dbReference type="Proteomes" id="UP000243884">
    <property type="component" value="Unassembled WGS sequence"/>
</dbReference>
<evidence type="ECO:0000313" key="18">
    <source>
        <dbReference type="EMBL" id="SMC30585.1"/>
    </source>
</evidence>
<evidence type="ECO:0000256" key="4">
    <source>
        <dbReference type="ARBA" id="ARBA00022692"/>
    </source>
</evidence>
<feature type="transmembrane region" description="Helical" evidence="17">
    <location>
        <begin position="307"/>
        <end position="328"/>
    </location>
</feature>
<keyword evidence="4 17" id="KW-0812">Transmembrane</keyword>
<feature type="transmembrane region" description="Helical" evidence="17">
    <location>
        <begin position="216"/>
        <end position="234"/>
    </location>
</feature>
<keyword evidence="18" id="KW-0132">Cell division</keyword>
<dbReference type="GO" id="GO:0008360">
    <property type="term" value="P:regulation of cell shape"/>
    <property type="evidence" value="ECO:0007669"/>
    <property type="project" value="UniProtKB-KW"/>
</dbReference>
<dbReference type="GO" id="GO:0005886">
    <property type="term" value="C:plasma membrane"/>
    <property type="evidence" value="ECO:0007669"/>
    <property type="project" value="TreeGrafter"/>
</dbReference>
<dbReference type="GO" id="GO:0009252">
    <property type="term" value="P:peptidoglycan biosynthetic process"/>
    <property type="evidence" value="ECO:0007669"/>
    <property type="project" value="UniProtKB-KW"/>
</dbReference>
<protein>
    <recommendedName>
        <fullName evidence="12">Probable peptidoglycan glycosyltransferase FtsW</fullName>
        <ecNumber evidence="14">2.4.99.28</ecNumber>
    </recommendedName>
    <alternativeName>
        <fullName evidence="13">Cell division protein FtsW</fullName>
    </alternativeName>
    <alternativeName>
        <fullName evidence="10">Cell wall polymerase</fullName>
    </alternativeName>
    <alternativeName>
        <fullName evidence="9">Peptidoglycan polymerase</fullName>
    </alternativeName>
</protein>
<evidence type="ECO:0000256" key="8">
    <source>
        <dbReference type="ARBA" id="ARBA00023136"/>
    </source>
</evidence>
<feature type="transmembrane region" description="Helical" evidence="17">
    <location>
        <begin position="373"/>
        <end position="395"/>
    </location>
</feature>
<evidence type="ECO:0000313" key="19">
    <source>
        <dbReference type="Proteomes" id="UP000243884"/>
    </source>
</evidence>
<feature type="transmembrane region" description="Helical" evidence="17">
    <location>
        <begin position="97"/>
        <end position="115"/>
    </location>
</feature>
<dbReference type="PROSITE" id="PS00428">
    <property type="entry name" value="FTSW_RODA_SPOVE"/>
    <property type="match status" value="1"/>
</dbReference>
<keyword evidence="8 17" id="KW-0472">Membrane</keyword>
<evidence type="ECO:0000256" key="6">
    <source>
        <dbReference type="ARBA" id="ARBA00022984"/>
    </source>
</evidence>
<keyword evidence="3" id="KW-0808">Transferase</keyword>
<keyword evidence="18" id="KW-0131">Cell cycle</keyword>
<dbReference type="OrthoDB" id="9812661at2"/>
<feature type="transmembrane region" description="Helical" evidence="17">
    <location>
        <begin position="171"/>
        <end position="186"/>
    </location>
</feature>
<evidence type="ECO:0000256" key="7">
    <source>
        <dbReference type="ARBA" id="ARBA00022989"/>
    </source>
</evidence>
<evidence type="ECO:0000256" key="10">
    <source>
        <dbReference type="ARBA" id="ARBA00033270"/>
    </source>
</evidence>
<evidence type="ECO:0000256" key="1">
    <source>
        <dbReference type="ARBA" id="ARBA00004141"/>
    </source>
</evidence>
<organism evidence="18 19">
    <name type="scientific">Aerococcus suis</name>
    <dbReference type="NCBI Taxonomy" id="371602"/>
    <lineage>
        <taxon>Bacteria</taxon>
        <taxon>Bacillati</taxon>
        <taxon>Bacillota</taxon>
        <taxon>Bacilli</taxon>
        <taxon>Lactobacillales</taxon>
        <taxon>Aerococcaceae</taxon>
        <taxon>Aerococcus</taxon>
    </lineage>
</organism>
<dbReference type="GO" id="GO:0032153">
    <property type="term" value="C:cell division site"/>
    <property type="evidence" value="ECO:0007669"/>
    <property type="project" value="TreeGrafter"/>
</dbReference>
<feature type="transmembrane region" description="Helical" evidence="17">
    <location>
        <begin position="32"/>
        <end position="54"/>
    </location>
</feature>
<evidence type="ECO:0000256" key="17">
    <source>
        <dbReference type="SAM" id="Phobius"/>
    </source>
</evidence>
<dbReference type="GO" id="GO:0015648">
    <property type="term" value="F:lipid-linked peptidoglycan transporter activity"/>
    <property type="evidence" value="ECO:0007669"/>
    <property type="project" value="TreeGrafter"/>
</dbReference>
<feature type="transmembrane region" description="Helical" evidence="17">
    <location>
        <begin position="135"/>
        <end position="151"/>
    </location>
</feature>
<keyword evidence="2" id="KW-0328">Glycosyltransferase</keyword>
<comment type="function">
    <text evidence="16">Peptidoglycan polymerase that is essential for cell division.</text>
</comment>
<dbReference type="GO" id="GO:0051301">
    <property type="term" value="P:cell division"/>
    <property type="evidence" value="ECO:0007669"/>
    <property type="project" value="UniProtKB-KW"/>
</dbReference>
<dbReference type="Pfam" id="PF01098">
    <property type="entry name" value="FTSW_RODA_SPOVE"/>
    <property type="match status" value="1"/>
</dbReference>
<evidence type="ECO:0000256" key="16">
    <source>
        <dbReference type="ARBA" id="ARBA00049966"/>
    </source>
</evidence>
<feature type="transmembrane region" description="Helical" evidence="17">
    <location>
        <begin position="66"/>
        <end position="85"/>
    </location>
</feature>
<dbReference type="InterPro" id="IPR018365">
    <property type="entry name" value="Cell_cycle_FtsW-rel_CS"/>
</dbReference>
<evidence type="ECO:0000256" key="5">
    <source>
        <dbReference type="ARBA" id="ARBA00022960"/>
    </source>
</evidence>
<dbReference type="EMBL" id="FWXK01000001">
    <property type="protein sequence ID" value="SMC30585.1"/>
    <property type="molecule type" value="Genomic_DNA"/>
</dbReference>
<feature type="transmembrane region" description="Helical" evidence="17">
    <location>
        <begin position="340"/>
        <end position="367"/>
    </location>
</feature>
<dbReference type="RefSeq" id="WP_084097823.1">
    <property type="nucleotide sequence ID" value="NZ_FWXK01000001.1"/>
</dbReference>
<evidence type="ECO:0000256" key="3">
    <source>
        <dbReference type="ARBA" id="ARBA00022679"/>
    </source>
</evidence>
<dbReference type="AlphaFoldDB" id="A0A1W1Y372"/>
<comment type="similarity">
    <text evidence="11">Belongs to the SEDS family. FtsW subfamily.</text>
</comment>
<comment type="subcellular location">
    <subcellularLocation>
        <location evidence="1">Membrane</location>
        <topology evidence="1">Multi-pass membrane protein</topology>
    </subcellularLocation>
</comment>
<name>A0A1W1Y372_9LACT</name>
<evidence type="ECO:0000256" key="14">
    <source>
        <dbReference type="ARBA" id="ARBA00044770"/>
    </source>
</evidence>
<sequence>MSTQTDKKVPESFGKRQLKRAIQQLKIIDKPVLIITIILLIVGLMMVYTASSYLAISQDLPANSYLIRQFIFVLIGFLPFFGFYFMNIDKLQKRKTINIMVSIMFILLLIVLFIGEARNGARGWLSLGPVSLQPIELAKPLVVIVLATLIAQHQREITANGYKALIKKERFLVFSLLGILIITFLFPDFGGMTLVASIMLLMILGSGISSKWFKRFLLIAVIGYIVMLVTLNLIDLSHIDNYQIRRFVSFANPFAYAQSDGLQLVNSYYALAVGGFFGQGPGNSIQKTGYLPEAHNDFIMAIIGEEFGFIVVLLILMLYFALIVYLYLKAAKTRSIYHQMILIGVASYFFMQLFINLGGITGLIPITGVTLPFLSYGGSSLLATSMMLGLALSALRRDFQMKHKRPVMTAYNPTLNPNK</sequence>
<evidence type="ECO:0000256" key="2">
    <source>
        <dbReference type="ARBA" id="ARBA00022676"/>
    </source>
</evidence>
<keyword evidence="19" id="KW-1185">Reference proteome</keyword>
<dbReference type="PANTHER" id="PTHR30474">
    <property type="entry name" value="CELL CYCLE PROTEIN"/>
    <property type="match status" value="1"/>
</dbReference>
<dbReference type="InterPro" id="IPR001182">
    <property type="entry name" value="FtsW/RodA"/>
</dbReference>
<keyword evidence="5" id="KW-0133">Cell shape</keyword>
<evidence type="ECO:0000256" key="13">
    <source>
        <dbReference type="ARBA" id="ARBA00041418"/>
    </source>
</evidence>
<dbReference type="PANTHER" id="PTHR30474:SF2">
    <property type="entry name" value="PEPTIDOGLYCAN GLYCOSYLTRANSFERASE FTSW-RELATED"/>
    <property type="match status" value="1"/>
</dbReference>
<dbReference type="STRING" id="371602.SAMN04487984_0217"/>
<dbReference type="EC" id="2.4.99.28" evidence="14"/>
<evidence type="ECO:0000256" key="11">
    <source>
        <dbReference type="ARBA" id="ARBA00038053"/>
    </source>
</evidence>
<feature type="transmembrane region" description="Helical" evidence="17">
    <location>
        <begin position="192"/>
        <end position="209"/>
    </location>
</feature>
<keyword evidence="7 17" id="KW-1133">Transmembrane helix</keyword>
<gene>
    <name evidence="18" type="ORF">SAMN04487984_0217</name>
</gene>
<evidence type="ECO:0000256" key="9">
    <source>
        <dbReference type="ARBA" id="ARBA00032370"/>
    </source>
</evidence>
<accession>A0A1W1Y372</accession>
<proteinExistence type="inferred from homology"/>
<keyword evidence="6" id="KW-0573">Peptidoglycan synthesis</keyword>
<dbReference type="GO" id="GO:0008955">
    <property type="term" value="F:peptidoglycan glycosyltransferase activity"/>
    <property type="evidence" value="ECO:0007669"/>
    <property type="project" value="UniProtKB-EC"/>
</dbReference>
<reference evidence="19" key="1">
    <citation type="submission" date="2017-04" db="EMBL/GenBank/DDBJ databases">
        <authorList>
            <person name="Varghese N."/>
            <person name="Submissions S."/>
        </authorList>
    </citation>
    <scope>NUCLEOTIDE SEQUENCE [LARGE SCALE GENOMIC DNA]</scope>
    <source>
        <strain evidence="19">DSM 21500</strain>
    </source>
</reference>
<evidence type="ECO:0000256" key="15">
    <source>
        <dbReference type="ARBA" id="ARBA00049902"/>
    </source>
</evidence>
<evidence type="ECO:0000256" key="12">
    <source>
        <dbReference type="ARBA" id="ARBA00041185"/>
    </source>
</evidence>